<accession>A0A520KWN3</accession>
<keyword evidence="1" id="KW-0472">Membrane</keyword>
<evidence type="ECO:0000256" key="1">
    <source>
        <dbReference type="SAM" id="Phobius"/>
    </source>
</evidence>
<dbReference type="Pfam" id="PF04123">
    <property type="entry name" value="DUF373"/>
    <property type="match status" value="1"/>
</dbReference>
<dbReference type="PANTHER" id="PTHR38815:SF1">
    <property type="entry name" value="DUF373 FAMILY PROTEIN"/>
    <property type="match status" value="1"/>
</dbReference>
<feature type="transmembrane region" description="Helical" evidence="1">
    <location>
        <begin position="158"/>
        <end position="175"/>
    </location>
</feature>
<comment type="caution">
    <text evidence="2">The sequence shown here is derived from an EMBL/GenBank/DDBJ whole genome shotgun (WGS) entry which is preliminary data.</text>
</comment>
<dbReference type="PANTHER" id="PTHR38815">
    <property type="entry name" value="HYPOTHETICAL MEMBRANE PROTEIN, CONSERVED, DUF373 FAMILY"/>
    <property type="match status" value="1"/>
</dbReference>
<reference evidence="2 3" key="1">
    <citation type="journal article" date="2019" name="Nat. Microbiol.">
        <title>Wide diversity of methane and short-chain alkane metabolisms in uncultured archaea.</title>
        <authorList>
            <person name="Borrel G."/>
            <person name="Adam P.S."/>
            <person name="McKay L.J."/>
            <person name="Chen L.X."/>
            <person name="Sierra-Garcia I.N."/>
            <person name="Sieber C.M."/>
            <person name="Letourneur Q."/>
            <person name="Ghozlane A."/>
            <person name="Andersen G.L."/>
            <person name="Li W.J."/>
            <person name="Hallam S.J."/>
            <person name="Muyzer G."/>
            <person name="de Oliveira V.M."/>
            <person name="Inskeep W.P."/>
            <person name="Banfield J.F."/>
            <person name="Gribaldo S."/>
        </authorList>
    </citation>
    <scope>NUCLEOTIDE SEQUENCE [LARGE SCALE GENOMIC DNA]</scope>
    <source>
        <strain evidence="2">NM1b</strain>
    </source>
</reference>
<feature type="transmembrane region" description="Helical" evidence="1">
    <location>
        <begin position="324"/>
        <end position="342"/>
    </location>
</feature>
<organism evidence="2 3">
    <name type="scientific">Candidatus Methanolliviera hydrocarbonicum</name>
    <dbReference type="NCBI Taxonomy" id="2491085"/>
    <lineage>
        <taxon>Archaea</taxon>
        <taxon>Methanobacteriati</taxon>
        <taxon>Methanobacteriota</taxon>
        <taxon>Candidatus Methanoliparia</taxon>
        <taxon>Candidatus Methanoliparales</taxon>
        <taxon>Candidatus Methanollivieraceae</taxon>
        <taxon>Candidatus Methanolliviera</taxon>
    </lineage>
</organism>
<proteinExistence type="predicted"/>
<evidence type="ECO:0000313" key="3">
    <source>
        <dbReference type="Proteomes" id="UP000320766"/>
    </source>
</evidence>
<dbReference type="EMBL" id="RXIL01000076">
    <property type="protein sequence ID" value="RZN69483.1"/>
    <property type="molecule type" value="Genomic_DNA"/>
</dbReference>
<gene>
    <name evidence="2" type="ORF">EF807_04450</name>
</gene>
<dbReference type="AlphaFoldDB" id="A0A520KWN3"/>
<feature type="transmembrane region" description="Helical" evidence="1">
    <location>
        <begin position="222"/>
        <end position="250"/>
    </location>
</feature>
<keyword evidence="1" id="KW-1133">Transmembrane helix</keyword>
<dbReference type="InterPro" id="IPR007254">
    <property type="entry name" value="DUF373"/>
</dbReference>
<feature type="transmembrane region" description="Helical" evidence="1">
    <location>
        <begin position="181"/>
        <end position="201"/>
    </location>
</feature>
<name>A0A520KWN3_9EURY</name>
<dbReference type="Proteomes" id="UP000320766">
    <property type="component" value="Unassembled WGS sequence"/>
</dbReference>
<keyword evidence="1" id="KW-0812">Transmembrane</keyword>
<protein>
    <submittedName>
        <fullName evidence="2">DUF373 family protein</fullName>
    </submittedName>
</protein>
<sequence>MSIAVLCIDRDDDIGRKTGMKTPIIGRENNLEVAEKLGLADPEESDLNAIYESVRLYDELKRSGKDVEVITLSGDQEVGYVSDEIIKNQLEGTLDEYGFDSVILVSDGAEDEFILPIVESRVKVDSIRRVVIKQSKNIESAYYLLKEVFSNPKVSKRFLVPIGLVFLMYGVALFIGAQRGVVATILTVLAAYILIVSLGWGDPVERFAGSVKESLLEGRASFIMYIVGIMLVVIGIIQGITGCLGVTGGYLTAIMLFINESVWWFVVASIFLIIGSILDSYLKGGRYGRKLVFPFFTLATGIILWGTSSYVISLEYSTGGIRNLLFSMIGGVLMAGVGIWITKRLPVRAQL</sequence>
<feature type="transmembrane region" description="Helical" evidence="1">
    <location>
        <begin position="291"/>
        <end position="312"/>
    </location>
</feature>
<evidence type="ECO:0000313" key="2">
    <source>
        <dbReference type="EMBL" id="RZN69483.1"/>
    </source>
</evidence>
<feature type="transmembrane region" description="Helical" evidence="1">
    <location>
        <begin position="262"/>
        <end position="282"/>
    </location>
</feature>